<reference evidence="1 2" key="2">
    <citation type="submission" date="2018-11" db="EMBL/GenBank/DDBJ databases">
        <authorList>
            <consortium name="Pathogen Informatics"/>
        </authorList>
    </citation>
    <scope>NUCLEOTIDE SEQUENCE [LARGE SCALE GENOMIC DNA]</scope>
</reference>
<dbReference type="OrthoDB" id="10587466at2759"/>
<dbReference type="EMBL" id="UYYF01004302">
    <property type="protein sequence ID" value="VDN01902.1"/>
    <property type="molecule type" value="Genomic_DNA"/>
</dbReference>
<evidence type="ECO:0000313" key="3">
    <source>
        <dbReference type="WBParaSite" id="TCLT_0000475401-mRNA-1"/>
    </source>
</evidence>
<proteinExistence type="predicted"/>
<evidence type="ECO:0000313" key="2">
    <source>
        <dbReference type="Proteomes" id="UP000276776"/>
    </source>
</evidence>
<sequence length="132" mass="15033">MICDTFAWFVLEDKLLFDHGEEAINVRLCTTSLCCGKRIILALGSSVGNGNSDEVDQFVSVCKSFSEPLLNFMIQKTFRILNFLPNHKECVFHSFLNSYKLSKELYIDSTICIFTPFFIAARTMYKFSTAGK</sequence>
<dbReference type="AlphaFoldDB" id="A0A0N5CWM8"/>
<evidence type="ECO:0000313" key="1">
    <source>
        <dbReference type="EMBL" id="VDN01902.1"/>
    </source>
</evidence>
<keyword evidence="2" id="KW-1185">Reference proteome</keyword>
<gene>
    <name evidence="1" type="ORF">TCLT_LOCUS4743</name>
</gene>
<dbReference type="WBParaSite" id="TCLT_0000475401-mRNA-1">
    <property type="protein sequence ID" value="TCLT_0000475401-mRNA-1"/>
    <property type="gene ID" value="TCLT_0000475401"/>
</dbReference>
<dbReference type="Proteomes" id="UP000276776">
    <property type="component" value="Unassembled WGS sequence"/>
</dbReference>
<accession>A0A0N5CWM8</accession>
<protein>
    <submittedName>
        <fullName evidence="1 3">Uncharacterized protein</fullName>
    </submittedName>
</protein>
<dbReference type="STRING" id="103827.A0A0N5CWM8"/>
<reference evidence="3" key="1">
    <citation type="submission" date="2017-02" db="UniProtKB">
        <authorList>
            <consortium name="WormBaseParasite"/>
        </authorList>
    </citation>
    <scope>IDENTIFICATION</scope>
</reference>
<organism evidence="3">
    <name type="scientific">Thelazia callipaeda</name>
    <name type="common">Oriental eyeworm</name>
    <name type="synonym">Parasitic nematode</name>
    <dbReference type="NCBI Taxonomy" id="103827"/>
    <lineage>
        <taxon>Eukaryota</taxon>
        <taxon>Metazoa</taxon>
        <taxon>Ecdysozoa</taxon>
        <taxon>Nematoda</taxon>
        <taxon>Chromadorea</taxon>
        <taxon>Rhabditida</taxon>
        <taxon>Spirurina</taxon>
        <taxon>Spiruromorpha</taxon>
        <taxon>Thelazioidea</taxon>
        <taxon>Thelaziidae</taxon>
        <taxon>Thelazia</taxon>
    </lineage>
</organism>
<name>A0A0N5CWM8_THECL</name>